<evidence type="ECO:0000256" key="5">
    <source>
        <dbReference type="SAM" id="MobiDB-lite"/>
    </source>
</evidence>
<reference evidence="6" key="1">
    <citation type="submission" date="2020-05" db="EMBL/GenBank/DDBJ databases">
        <title>Phylogenomic resolution of chytrid fungi.</title>
        <authorList>
            <person name="Stajich J.E."/>
            <person name="Amses K."/>
            <person name="Simmons R."/>
            <person name="Seto K."/>
            <person name="Myers J."/>
            <person name="Bonds A."/>
            <person name="Quandt C.A."/>
            <person name="Barry K."/>
            <person name="Liu P."/>
            <person name="Grigoriev I."/>
            <person name="Longcore J.E."/>
            <person name="James T.Y."/>
        </authorList>
    </citation>
    <scope>NUCLEOTIDE SEQUENCE</scope>
    <source>
        <strain evidence="6">JEL0318</strain>
    </source>
</reference>
<keyword evidence="3" id="KW-0677">Repeat</keyword>
<feature type="compositionally biased region" description="Acidic residues" evidence="5">
    <location>
        <begin position="137"/>
        <end position="146"/>
    </location>
</feature>
<sequence>MIDEEVFLSGGDAGAISLWSVNRKKPLFTKLNAHGPKAPFPSHFTAPSPPSVSAESDPAPAPAPQEGSNWITSLATVRYTDVFASGAGDGYIRVWKLADNKKMFGILNVIPMPGFINSLQFFEASPLPESSPSADSSSEEVAEEEGLTERAKQILKRAGKETKGDTELFLAGGVGQEHRLGRWWRCKGVRNGVRVVRFG</sequence>
<gene>
    <name evidence="6" type="primary">RRP9_1</name>
    <name evidence="6" type="ORF">HK097_005618</name>
</gene>
<organism evidence="6 7">
    <name type="scientific">Rhizophlyctis rosea</name>
    <dbReference type="NCBI Taxonomy" id="64517"/>
    <lineage>
        <taxon>Eukaryota</taxon>
        <taxon>Fungi</taxon>
        <taxon>Fungi incertae sedis</taxon>
        <taxon>Chytridiomycota</taxon>
        <taxon>Chytridiomycota incertae sedis</taxon>
        <taxon>Chytridiomycetes</taxon>
        <taxon>Rhizophlyctidales</taxon>
        <taxon>Rhizophlyctidaceae</taxon>
        <taxon>Rhizophlyctis</taxon>
    </lineage>
</organism>
<proteinExistence type="predicted"/>
<dbReference type="Gene3D" id="2.130.10.10">
    <property type="entry name" value="YVTN repeat-like/Quinoprotein amine dehydrogenase"/>
    <property type="match status" value="1"/>
</dbReference>
<dbReference type="Proteomes" id="UP001212841">
    <property type="component" value="Unassembled WGS sequence"/>
</dbReference>
<evidence type="ECO:0000256" key="3">
    <source>
        <dbReference type="ARBA" id="ARBA00022737"/>
    </source>
</evidence>
<evidence type="ECO:0000313" key="7">
    <source>
        <dbReference type="Proteomes" id="UP001212841"/>
    </source>
</evidence>
<dbReference type="InterPro" id="IPR036322">
    <property type="entry name" value="WD40_repeat_dom_sf"/>
</dbReference>
<dbReference type="GO" id="GO:0034511">
    <property type="term" value="F:U3 snoRNA binding"/>
    <property type="evidence" value="ECO:0007669"/>
    <property type="project" value="InterPro"/>
</dbReference>
<dbReference type="PANTHER" id="PTHR19865">
    <property type="entry name" value="U3 SMALL NUCLEOLAR RNA INTERACTING PROTEIN 2"/>
    <property type="match status" value="1"/>
</dbReference>
<dbReference type="InterPro" id="IPR039241">
    <property type="entry name" value="Rrp9-like"/>
</dbReference>
<evidence type="ECO:0000256" key="4">
    <source>
        <dbReference type="ARBA" id="ARBA00023242"/>
    </source>
</evidence>
<dbReference type="InterPro" id="IPR015943">
    <property type="entry name" value="WD40/YVTN_repeat-like_dom_sf"/>
</dbReference>
<dbReference type="GO" id="GO:0032040">
    <property type="term" value="C:small-subunit processome"/>
    <property type="evidence" value="ECO:0007669"/>
    <property type="project" value="TreeGrafter"/>
</dbReference>
<evidence type="ECO:0000313" key="6">
    <source>
        <dbReference type="EMBL" id="KAJ3030528.1"/>
    </source>
</evidence>
<feature type="compositionally biased region" description="Low complexity" evidence="5">
    <location>
        <begin position="127"/>
        <end position="136"/>
    </location>
</feature>
<feature type="region of interest" description="Disordered" evidence="5">
    <location>
        <begin position="39"/>
        <end position="67"/>
    </location>
</feature>
<protein>
    <submittedName>
        <fullName evidence="6">Pre-rRNA processing protein</fullName>
    </submittedName>
</protein>
<comment type="subcellular location">
    <subcellularLocation>
        <location evidence="1">Nucleus</location>
    </subcellularLocation>
</comment>
<name>A0AAD5S1Z7_9FUNG</name>
<keyword evidence="7" id="KW-1185">Reference proteome</keyword>
<dbReference type="SUPFAM" id="SSF50978">
    <property type="entry name" value="WD40 repeat-like"/>
    <property type="match status" value="1"/>
</dbReference>
<comment type="caution">
    <text evidence="6">The sequence shown here is derived from an EMBL/GenBank/DDBJ whole genome shotgun (WGS) entry which is preliminary data.</text>
</comment>
<dbReference type="AlphaFoldDB" id="A0AAD5S1Z7"/>
<keyword evidence="4" id="KW-0539">Nucleus</keyword>
<accession>A0AAD5S1Z7</accession>
<dbReference type="EMBL" id="JADGJD010002624">
    <property type="protein sequence ID" value="KAJ3030528.1"/>
    <property type="molecule type" value="Genomic_DNA"/>
</dbReference>
<dbReference type="PANTHER" id="PTHR19865:SF0">
    <property type="entry name" value="U3 SMALL NUCLEOLAR RNA-INTERACTING PROTEIN 2"/>
    <property type="match status" value="1"/>
</dbReference>
<evidence type="ECO:0000256" key="2">
    <source>
        <dbReference type="ARBA" id="ARBA00022574"/>
    </source>
</evidence>
<keyword evidence="2" id="KW-0853">WD repeat</keyword>
<feature type="region of interest" description="Disordered" evidence="5">
    <location>
        <begin position="127"/>
        <end position="150"/>
    </location>
</feature>
<evidence type="ECO:0000256" key="1">
    <source>
        <dbReference type="ARBA" id="ARBA00004123"/>
    </source>
</evidence>